<dbReference type="GO" id="GO:0030170">
    <property type="term" value="F:pyridoxal phosphate binding"/>
    <property type="evidence" value="ECO:0007669"/>
    <property type="project" value="InterPro"/>
</dbReference>
<dbReference type="Gene3D" id="3.40.640.10">
    <property type="entry name" value="Type I PLP-dependent aspartate aminotransferase-like (Major domain)"/>
    <property type="match status" value="1"/>
</dbReference>
<evidence type="ECO:0000256" key="5">
    <source>
        <dbReference type="ARBA" id="ARBA00022898"/>
    </source>
</evidence>
<dbReference type="SUPFAM" id="SSF53383">
    <property type="entry name" value="PLP-dependent transferases"/>
    <property type="match status" value="1"/>
</dbReference>
<dbReference type="Gene3D" id="3.90.1150.10">
    <property type="entry name" value="Aspartate Aminotransferase, domain 1"/>
    <property type="match status" value="1"/>
</dbReference>
<accession>A0A6M0H6I0</accession>
<comment type="similarity">
    <text evidence="2 6">Belongs to the class-I pyridoxal-phosphate-dependent aminotransferase family.</text>
</comment>
<organism evidence="8 9">
    <name type="scientific">Clostridium senegalense</name>
    <dbReference type="NCBI Taxonomy" id="1465809"/>
    <lineage>
        <taxon>Bacteria</taxon>
        <taxon>Bacillati</taxon>
        <taxon>Bacillota</taxon>
        <taxon>Clostridia</taxon>
        <taxon>Eubacteriales</taxon>
        <taxon>Clostridiaceae</taxon>
        <taxon>Clostridium</taxon>
    </lineage>
</organism>
<feature type="domain" description="Aminotransferase class I/classII large" evidence="7">
    <location>
        <begin position="29"/>
        <end position="374"/>
    </location>
</feature>
<name>A0A6M0H6I0_9CLOT</name>
<evidence type="ECO:0000256" key="1">
    <source>
        <dbReference type="ARBA" id="ARBA00001933"/>
    </source>
</evidence>
<dbReference type="GO" id="GO:0008483">
    <property type="term" value="F:transaminase activity"/>
    <property type="evidence" value="ECO:0007669"/>
    <property type="project" value="UniProtKB-KW"/>
</dbReference>
<keyword evidence="5" id="KW-0663">Pyridoxal phosphate</keyword>
<dbReference type="Proteomes" id="UP000481872">
    <property type="component" value="Unassembled WGS sequence"/>
</dbReference>
<proteinExistence type="inferred from homology"/>
<evidence type="ECO:0000256" key="4">
    <source>
        <dbReference type="ARBA" id="ARBA00022679"/>
    </source>
</evidence>
<dbReference type="InterPro" id="IPR050596">
    <property type="entry name" value="AspAT/PAT-like"/>
</dbReference>
<dbReference type="InterPro" id="IPR015424">
    <property type="entry name" value="PyrdxlP-dep_Trfase"/>
</dbReference>
<evidence type="ECO:0000259" key="7">
    <source>
        <dbReference type="Pfam" id="PF00155"/>
    </source>
</evidence>
<dbReference type="PROSITE" id="PS00105">
    <property type="entry name" value="AA_TRANSFER_CLASS_1"/>
    <property type="match status" value="1"/>
</dbReference>
<dbReference type="RefSeq" id="WP_199870780.1">
    <property type="nucleotide sequence ID" value="NZ_JAAGPU010000040.1"/>
</dbReference>
<dbReference type="EC" id="2.6.1.-" evidence="6"/>
<sequence length="381" mass="43294">MNNIFCENIKKVEISGIRKFYNKVLKVNDAISLTLGQPDFPMPESVKNGVLKSVDENKTTYTPNAGILELRQEISNYLKNSSIEYEEDEICITVGGSEGLMSTLMALINSGDKVLIPNIAYPAYESITQIVGGDIVNYKLNEDFTINITHLKEMINTHKPKILVLSCPSNPCGSILTLEEKESLHQIIKENDIIVISDEIYASLCYGDYYSISQCYDIREKIIMVSGFSKMFSMTGLRVGYICTTKYIMENILKIHQYNVSCATSISQYGALSGLKYGLKDVEIMKLKFKKRRDYVYKRLKDMELEVCRPDGAFYIFPSIKKFNMTSEEFCHRLLNEEKVAIVPGTAFGEGGEGYIRISYCYSDEELQIALEKLENFIKKI</sequence>
<dbReference type="InterPro" id="IPR015421">
    <property type="entry name" value="PyrdxlP-dep_Trfase_major"/>
</dbReference>
<dbReference type="EMBL" id="JAAGPU010000040">
    <property type="protein sequence ID" value="NEU06315.1"/>
    <property type="molecule type" value="Genomic_DNA"/>
</dbReference>
<dbReference type="AlphaFoldDB" id="A0A6M0H6I0"/>
<evidence type="ECO:0000256" key="2">
    <source>
        <dbReference type="ARBA" id="ARBA00007441"/>
    </source>
</evidence>
<evidence type="ECO:0000313" key="9">
    <source>
        <dbReference type="Proteomes" id="UP000481872"/>
    </source>
</evidence>
<protein>
    <recommendedName>
        <fullName evidence="6">Aminotransferase</fullName>
        <ecNumber evidence="6">2.6.1.-</ecNumber>
    </recommendedName>
</protein>
<comment type="caution">
    <text evidence="8">The sequence shown here is derived from an EMBL/GenBank/DDBJ whole genome shotgun (WGS) entry which is preliminary data.</text>
</comment>
<keyword evidence="9" id="KW-1185">Reference proteome</keyword>
<evidence type="ECO:0000256" key="6">
    <source>
        <dbReference type="RuleBase" id="RU000481"/>
    </source>
</evidence>
<keyword evidence="4 6" id="KW-0808">Transferase</keyword>
<dbReference type="InterPro" id="IPR004839">
    <property type="entry name" value="Aminotransferase_I/II_large"/>
</dbReference>
<dbReference type="Pfam" id="PF00155">
    <property type="entry name" value="Aminotran_1_2"/>
    <property type="match status" value="1"/>
</dbReference>
<dbReference type="CDD" id="cd00609">
    <property type="entry name" value="AAT_like"/>
    <property type="match status" value="1"/>
</dbReference>
<evidence type="ECO:0000256" key="3">
    <source>
        <dbReference type="ARBA" id="ARBA00022576"/>
    </source>
</evidence>
<dbReference type="PANTHER" id="PTHR46383">
    <property type="entry name" value="ASPARTATE AMINOTRANSFERASE"/>
    <property type="match status" value="1"/>
</dbReference>
<gene>
    <name evidence="8" type="ORF">G3M99_15990</name>
</gene>
<keyword evidence="3 6" id="KW-0032">Aminotransferase</keyword>
<dbReference type="PANTHER" id="PTHR46383:SF4">
    <property type="entry name" value="AMINOTRANSFERASE"/>
    <property type="match status" value="1"/>
</dbReference>
<evidence type="ECO:0000313" key="8">
    <source>
        <dbReference type="EMBL" id="NEU06315.1"/>
    </source>
</evidence>
<reference evidence="8 9" key="1">
    <citation type="submission" date="2020-02" db="EMBL/GenBank/DDBJ databases">
        <title>Genome assembly of a novel Clostridium senegalense strain.</title>
        <authorList>
            <person name="Gupta T.B."/>
            <person name="Jauregui R."/>
            <person name="Maclean P."/>
            <person name="Nawarathana A."/>
            <person name="Brightwell G."/>
        </authorList>
    </citation>
    <scope>NUCLEOTIDE SEQUENCE [LARGE SCALE GENOMIC DNA]</scope>
    <source>
        <strain evidence="8 9">AGRFS4</strain>
    </source>
</reference>
<comment type="cofactor">
    <cofactor evidence="1 6">
        <name>pyridoxal 5'-phosphate</name>
        <dbReference type="ChEBI" id="CHEBI:597326"/>
    </cofactor>
</comment>
<dbReference type="GO" id="GO:0006520">
    <property type="term" value="P:amino acid metabolic process"/>
    <property type="evidence" value="ECO:0007669"/>
    <property type="project" value="InterPro"/>
</dbReference>
<dbReference type="InterPro" id="IPR004838">
    <property type="entry name" value="NHTrfase_class1_PyrdxlP-BS"/>
</dbReference>
<dbReference type="InterPro" id="IPR015422">
    <property type="entry name" value="PyrdxlP-dep_Trfase_small"/>
</dbReference>